<proteinExistence type="predicted"/>
<reference evidence="1 2" key="1">
    <citation type="submission" date="2020-01" db="EMBL/GenBank/DDBJ databases">
        <title>Whole-genome sequence of Heliobacterium undosum DSM 13378.</title>
        <authorList>
            <person name="Kyndt J.A."/>
            <person name="Meyer T.E."/>
        </authorList>
    </citation>
    <scope>NUCLEOTIDE SEQUENCE [LARGE SCALE GENOMIC DNA]</scope>
    <source>
        <strain evidence="1 2">DSM 13378</strain>
    </source>
</reference>
<keyword evidence="2" id="KW-1185">Reference proteome</keyword>
<dbReference type="Proteomes" id="UP000463470">
    <property type="component" value="Unassembled WGS sequence"/>
</dbReference>
<dbReference type="InterPro" id="IPR029063">
    <property type="entry name" value="SAM-dependent_MTases_sf"/>
</dbReference>
<dbReference type="RefSeq" id="WP_161253870.1">
    <property type="nucleotide sequence ID" value="NZ_WXEY01000001.1"/>
</dbReference>
<dbReference type="SUPFAM" id="SSF53335">
    <property type="entry name" value="S-adenosyl-L-methionine-dependent methyltransferases"/>
    <property type="match status" value="1"/>
</dbReference>
<gene>
    <name evidence="1" type="ORF">GTO91_01720</name>
</gene>
<protein>
    <recommendedName>
        <fullName evidence="3">rRNA methylase</fullName>
    </recommendedName>
</protein>
<sequence length="244" mass="26305">MNSLTSAVEWSRRFLAEVLTPGDFAIDATAGNGHDTLFLAQRVLPGGDLWAFDIQEAAIDATARRLTEAGFEDRFEVDEPLSAQKAASKTVGLTVFEKTVSPEQASPPENAAATVPERPIRLIHSDHSQMGSLLHGYTKKPKVAVFNLGYLPGGDHALVTRAESTVSALDALAAALAEGGRLVVVVYVGHAGAEAEVAAVDTWWRQLPPQRWDTVSVQFPNRTGRPPYVLVAEKKGVQRRVPTT</sequence>
<evidence type="ECO:0008006" key="3">
    <source>
        <dbReference type="Google" id="ProtNLM"/>
    </source>
</evidence>
<accession>A0A845L695</accession>
<dbReference type="AlphaFoldDB" id="A0A845L695"/>
<evidence type="ECO:0000313" key="1">
    <source>
        <dbReference type="EMBL" id="MZP28441.1"/>
    </source>
</evidence>
<evidence type="ECO:0000313" key="2">
    <source>
        <dbReference type="Proteomes" id="UP000463470"/>
    </source>
</evidence>
<comment type="caution">
    <text evidence="1">The sequence shown here is derived from an EMBL/GenBank/DDBJ whole genome shotgun (WGS) entry which is preliminary data.</text>
</comment>
<dbReference type="PANTHER" id="PTHR35276">
    <property type="entry name" value="S-ADENOSYL-L-METHIONINE-DEPENDENT METHYLTRANSFERASES SUPERFAMILY PROTEIN"/>
    <property type="match status" value="1"/>
</dbReference>
<dbReference type="InterPro" id="IPR010719">
    <property type="entry name" value="MnmM_MeTrfase"/>
</dbReference>
<name>A0A845L695_9FIRM</name>
<dbReference type="EMBL" id="WXEY01000001">
    <property type="protein sequence ID" value="MZP28441.1"/>
    <property type="molecule type" value="Genomic_DNA"/>
</dbReference>
<dbReference type="Gene3D" id="3.40.50.150">
    <property type="entry name" value="Vaccinia Virus protein VP39"/>
    <property type="match status" value="1"/>
</dbReference>
<dbReference type="OrthoDB" id="9792989at2"/>
<dbReference type="PANTHER" id="PTHR35276:SF1">
    <property type="entry name" value="TRNA (MNM(5)S(2)U34)-METHYLTRANSFERASE, CHLOROPLASTIC"/>
    <property type="match status" value="1"/>
</dbReference>
<dbReference type="Pfam" id="PF06962">
    <property type="entry name" value="rRNA_methylase"/>
    <property type="match status" value="1"/>
</dbReference>
<organism evidence="1 2">
    <name type="scientific">Heliomicrobium undosum</name>
    <dbReference type="NCBI Taxonomy" id="121734"/>
    <lineage>
        <taxon>Bacteria</taxon>
        <taxon>Bacillati</taxon>
        <taxon>Bacillota</taxon>
        <taxon>Clostridia</taxon>
        <taxon>Eubacteriales</taxon>
        <taxon>Heliobacteriaceae</taxon>
        <taxon>Heliomicrobium</taxon>
    </lineage>
</organism>